<keyword evidence="1" id="KW-0812">Transmembrane</keyword>
<accession>A0A0J9TJB5</accession>
<reference evidence="2 3" key="1">
    <citation type="submission" date="2011-08" db="EMBL/GenBank/DDBJ databases">
        <title>The Genome Sequence of Plasmodium vivax Mauritania I.</title>
        <authorList>
            <consortium name="The Broad Institute Genome Sequencing Platform"/>
            <consortium name="The Broad Institute Genome Sequencing Center for Infectious Disease"/>
            <person name="Neafsey D."/>
            <person name="Carlton J."/>
            <person name="Barnwell J."/>
            <person name="Collins W."/>
            <person name="Escalante A."/>
            <person name="Mullikin J."/>
            <person name="Saul A."/>
            <person name="Guigo R."/>
            <person name="Camara F."/>
            <person name="Young S.K."/>
            <person name="Zeng Q."/>
            <person name="Gargeya S."/>
            <person name="Fitzgerald M."/>
            <person name="Haas B."/>
            <person name="Abouelleil A."/>
            <person name="Alvarado L."/>
            <person name="Arachchi H.M."/>
            <person name="Berlin A."/>
            <person name="Brown A."/>
            <person name="Chapman S.B."/>
            <person name="Chen Z."/>
            <person name="Dunbar C."/>
            <person name="Freedman E."/>
            <person name="Gearin G."/>
            <person name="Gellesch M."/>
            <person name="Goldberg J."/>
            <person name="Griggs A."/>
            <person name="Gujja S."/>
            <person name="Heiman D."/>
            <person name="Howarth C."/>
            <person name="Larson L."/>
            <person name="Lui A."/>
            <person name="MacDonald P.J.P."/>
            <person name="Montmayeur A."/>
            <person name="Murphy C."/>
            <person name="Neiman D."/>
            <person name="Pearson M."/>
            <person name="Priest M."/>
            <person name="Roberts A."/>
            <person name="Saif S."/>
            <person name="Shea T."/>
            <person name="Shenoy N."/>
            <person name="Sisk P."/>
            <person name="Stolte C."/>
            <person name="Sykes S."/>
            <person name="Wortman J."/>
            <person name="Nusbaum C."/>
            <person name="Birren B."/>
        </authorList>
    </citation>
    <scope>NUCLEOTIDE SEQUENCE [LARGE SCALE GENOMIC DNA]</scope>
    <source>
        <strain evidence="2 3">Mauritania I</strain>
    </source>
</reference>
<organism evidence="2 3">
    <name type="scientific">Plasmodium vivax Mauritania I</name>
    <dbReference type="NCBI Taxonomy" id="1035515"/>
    <lineage>
        <taxon>Eukaryota</taxon>
        <taxon>Sar</taxon>
        <taxon>Alveolata</taxon>
        <taxon>Apicomplexa</taxon>
        <taxon>Aconoidasida</taxon>
        <taxon>Haemosporida</taxon>
        <taxon>Plasmodiidae</taxon>
        <taxon>Plasmodium</taxon>
        <taxon>Plasmodium (Plasmodium)</taxon>
    </lineage>
</organism>
<sequence>MKNEEHEKCCKITEGYTNSIDRKIRGTLKNIGCSVECGYRFLSAFRGKLLTDLCIYLNLWLDEQKRTYFNDNSGITEEEWKIVEKLWNNFETNNIKSKCARKEDAQNISHIKERMKLLTYCINRDYIKKLCEPKMRSGYNISPVCDALYDFIEDHYTTFSKENKCIDYSDEHRDYRYYISHECTLYNMSITFPFIDLDNKAILDNVRPTIKKCEIPSEVEDGNNEPTEDDAVVLPETSEPGNALPEAGIGLTESEVRHSGQEINPDGHPILVLPPSTDASLTDNEPSKSVYYAGLSAIGVFFTSMVLYKVKNL</sequence>
<evidence type="ECO:0000256" key="1">
    <source>
        <dbReference type="SAM" id="Phobius"/>
    </source>
</evidence>
<protein>
    <submittedName>
        <fullName evidence="2">Uncharacterized protein</fullName>
    </submittedName>
</protein>
<evidence type="ECO:0000313" key="2">
    <source>
        <dbReference type="EMBL" id="KMZ95196.1"/>
    </source>
</evidence>
<proteinExistence type="predicted"/>
<dbReference type="EMBL" id="KQ234996">
    <property type="protein sequence ID" value="KMZ95196.1"/>
    <property type="molecule type" value="Genomic_DNA"/>
</dbReference>
<keyword evidence="1" id="KW-0472">Membrane</keyword>
<gene>
    <name evidence="2" type="ORF">PVMG_05114</name>
</gene>
<name>A0A0J9TJB5_PLAVI</name>
<dbReference type="AlphaFoldDB" id="A0A0J9TJB5"/>
<dbReference type="Proteomes" id="UP000053776">
    <property type="component" value="Unassembled WGS sequence"/>
</dbReference>
<feature type="transmembrane region" description="Helical" evidence="1">
    <location>
        <begin position="290"/>
        <end position="308"/>
    </location>
</feature>
<keyword evidence="1" id="KW-1133">Transmembrane helix</keyword>
<evidence type="ECO:0000313" key="3">
    <source>
        <dbReference type="Proteomes" id="UP000053776"/>
    </source>
</evidence>